<dbReference type="Pfam" id="PF12672">
    <property type="entry name" value="DUF3793"/>
    <property type="match status" value="1"/>
</dbReference>
<reference evidence="1 2" key="1">
    <citation type="submission" date="2021-08" db="EMBL/GenBank/DDBJ databases">
        <title>Collinsella faecalis sp. nov. isolated from swine faeces.</title>
        <authorList>
            <person name="Oh B.S."/>
            <person name="Lee J.H."/>
        </authorList>
    </citation>
    <scope>NUCLEOTIDE SEQUENCE [LARGE SCALE GENOMIC DNA]</scope>
    <source>
        <strain evidence="1 2">AGMB00827</strain>
    </source>
</reference>
<proteinExistence type="predicted"/>
<dbReference type="InterPro" id="IPR024523">
    <property type="entry name" value="DUF3793"/>
</dbReference>
<protein>
    <submittedName>
        <fullName evidence="1">DUF3793 family protein</fullName>
    </submittedName>
</protein>
<dbReference type="Proteomes" id="UP000700908">
    <property type="component" value="Unassembled WGS sequence"/>
</dbReference>
<dbReference type="RefSeq" id="WP_222198613.1">
    <property type="nucleotide sequence ID" value="NZ_JAIMFO010000004.1"/>
</dbReference>
<accession>A0ABS7MHR2</accession>
<keyword evidence="2" id="KW-1185">Reference proteome</keyword>
<organism evidence="1 2">
    <name type="scientific">Collinsella ureilytica</name>
    <dbReference type="NCBI Taxonomy" id="2869515"/>
    <lineage>
        <taxon>Bacteria</taxon>
        <taxon>Bacillati</taxon>
        <taxon>Actinomycetota</taxon>
        <taxon>Coriobacteriia</taxon>
        <taxon>Coriobacteriales</taxon>
        <taxon>Coriobacteriaceae</taxon>
        <taxon>Collinsella</taxon>
    </lineage>
</organism>
<name>A0ABS7MHR2_9ACTN</name>
<evidence type="ECO:0000313" key="2">
    <source>
        <dbReference type="Proteomes" id="UP000700908"/>
    </source>
</evidence>
<sequence>MTRLINAATLEASLIRNAAPTITGIMPANLFTFPGRFVAYEQDGGQQNDEITQARSELMRACTICSRTLAQAGIRLRVLVWRRCGALIMLYRPSTLEAHLAHPHAQKALTAFGYPKTSHEAKIDILAERLAICGQASEPVLAPRHPSGHVAVPSTCSDLDCARPTFPHEVGYFLGYPFADVDGFIRHKGQNFILLGPWKVYEDREGAERAFEQIRTSREQLKTRYRRGVGLEKLAVACA</sequence>
<comment type="caution">
    <text evidence="1">The sequence shown here is derived from an EMBL/GenBank/DDBJ whole genome shotgun (WGS) entry which is preliminary data.</text>
</comment>
<gene>
    <name evidence="1" type="ORF">K6V98_00720</name>
</gene>
<dbReference type="EMBL" id="JAIMFO010000004">
    <property type="protein sequence ID" value="MBY4796890.1"/>
    <property type="molecule type" value="Genomic_DNA"/>
</dbReference>
<evidence type="ECO:0000313" key="1">
    <source>
        <dbReference type="EMBL" id="MBY4796890.1"/>
    </source>
</evidence>